<reference evidence="2" key="2">
    <citation type="submission" date="2023-02" db="EMBL/GenBank/DDBJ databases">
        <authorList>
            <person name="Lu C.-H."/>
        </authorList>
    </citation>
    <scope>NUCLEOTIDE SEQUENCE</scope>
    <source>
        <strain evidence="2">22TCCZM01-4</strain>
    </source>
</reference>
<organism evidence="2 3">
    <name type="scientific">Ralstonia mojiangensis</name>
    <dbReference type="NCBI Taxonomy" id="2953895"/>
    <lineage>
        <taxon>Bacteria</taxon>
        <taxon>Pseudomonadati</taxon>
        <taxon>Pseudomonadota</taxon>
        <taxon>Betaproteobacteria</taxon>
        <taxon>Burkholderiales</taxon>
        <taxon>Burkholderiaceae</taxon>
        <taxon>Ralstonia</taxon>
    </lineage>
</organism>
<evidence type="ECO:0008006" key="4">
    <source>
        <dbReference type="Google" id="ProtNLM"/>
    </source>
</evidence>
<evidence type="ECO:0000256" key="1">
    <source>
        <dbReference type="SAM" id="MobiDB-lite"/>
    </source>
</evidence>
<accession>A0AAE3I271</accession>
<proteinExistence type="predicted"/>
<reference evidence="2" key="1">
    <citation type="journal article" date="2023" name="Front. Microbiol.">
        <title>Ralstonia chuxiongensis sp. nov., Ralstonia mojiangensis sp. nov., and Ralstonia soli sp. nov., isolated from tobacco fields, are three novel species in the family Burkholderiaceae.</title>
        <authorList>
            <person name="Lu C.H."/>
            <person name="Zhang Y.Y."/>
            <person name="Jiang N."/>
            <person name="Chen W."/>
            <person name="Shao X."/>
            <person name="Zhao Z.M."/>
            <person name="Lu W.L."/>
            <person name="Hu X."/>
            <person name="Xi Y.X."/>
            <person name="Zou S.Y."/>
            <person name="Wei Q.J."/>
            <person name="Lin Z.L."/>
            <person name="Gong L."/>
            <person name="Gai X.T."/>
            <person name="Zhang L.Q."/>
            <person name="Li J.Y."/>
            <person name="Jin Y."/>
            <person name="Xia Z.Y."/>
        </authorList>
    </citation>
    <scope>NUCLEOTIDE SEQUENCE</scope>
    <source>
        <strain evidence="2">22TCCZM01-4</strain>
    </source>
</reference>
<dbReference type="RefSeq" id="WP_252691379.1">
    <property type="nucleotide sequence ID" value="NZ_JAMXHU010000001.1"/>
</dbReference>
<gene>
    <name evidence="2" type="ORF">N5I87_10045</name>
</gene>
<dbReference type="EMBL" id="JAOCQJ010000002">
    <property type="protein sequence ID" value="MCT7316344.1"/>
    <property type="molecule type" value="Genomic_DNA"/>
</dbReference>
<evidence type="ECO:0000313" key="2">
    <source>
        <dbReference type="EMBL" id="MCT7316344.1"/>
    </source>
</evidence>
<dbReference type="AlphaFoldDB" id="A0AAE3I271"/>
<feature type="region of interest" description="Disordered" evidence="1">
    <location>
        <begin position="61"/>
        <end position="82"/>
    </location>
</feature>
<name>A0AAE3I271_9RALS</name>
<sequence>MNQRLMTEADLYRVTKLKQNAARVRWFLMNFGVRPVQSADGSLTLTWGAYEIMQARRAGGMTPTHDAHAAARPKLVRVGRAA</sequence>
<evidence type="ECO:0000313" key="3">
    <source>
        <dbReference type="Proteomes" id="UP001164374"/>
    </source>
</evidence>
<comment type="caution">
    <text evidence="2">The sequence shown here is derived from an EMBL/GenBank/DDBJ whole genome shotgun (WGS) entry which is preliminary data.</text>
</comment>
<protein>
    <recommendedName>
        <fullName evidence="4">DUF4224 domain-containing protein</fullName>
    </recommendedName>
</protein>
<dbReference type="Proteomes" id="UP001164374">
    <property type="component" value="Unassembled WGS sequence"/>
</dbReference>